<organism evidence="1 2">
    <name type="scientific">Fodinibius salsisoli</name>
    <dbReference type="NCBI Taxonomy" id="2820877"/>
    <lineage>
        <taxon>Bacteria</taxon>
        <taxon>Pseudomonadati</taxon>
        <taxon>Balneolota</taxon>
        <taxon>Balneolia</taxon>
        <taxon>Balneolales</taxon>
        <taxon>Balneolaceae</taxon>
        <taxon>Fodinibius</taxon>
    </lineage>
</organism>
<sequence length="106" mass="11714">MKRSIRLKISLFLLMLTGIGLTITTLHSHHHLELSHPPDFADTGHCLSADTTFCPIVAHLYEKEVLSGSPSGDILFDARTIIIEQNIQVYDHTTTTNPGRSPPVLV</sequence>
<evidence type="ECO:0000313" key="1">
    <source>
        <dbReference type="EMBL" id="MCW9706716.1"/>
    </source>
</evidence>
<gene>
    <name evidence="1" type="ORF">J6I44_07600</name>
</gene>
<reference evidence="1 2" key="1">
    <citation type="submission" date="2021-03" db="EMBL/GenBank/DDBJ databases">
        <title>Aliifodinibius sp. nov., a new bacterium isolated from saline soil.</title>
        <authorList>
            <person name="Galisteo C."/>
            <person name="De La Haba R."/>
            <person name="Sanchez-Porro C."/>
            <person name="Ventosa A."/>
        </authorList>
    </citation>
    <scope>NUCLEOTIDE SEQUENCE [LARGE SCALE GENOMIC DNA]</scope>
    <source>
        <strain evidence="1 2">1BSP15-2V2</strain>
    </source>
</reference>
<proteinExistence type="predicted"/>
<dbReference type="EMBL" id="JAGGJA010000004">
    <property type="protein sequence ID" value="MCW9706716.1"/>
    <property type="molecule type" value="Genomic_DNA"/>
</dbReference>
<protein>
    <submittedName>
        <fullName evidence="1">Uncharacterized protein</fullName>
    </submittedName>
</protein>
<dbReference type="RefSeq" id="WP_265765444.1">
    <property type="nucleotide sequence ID" value="NZ_JAGGJA010000004.1"/>
</dbReference>
<evidence type="ECO:0000313" key="2">
    <source>
        <dbReference type="Proteomes" id="UP001207918"/>
    </source>
</evidence>
<name>A0ABT3PL84_9BACT</name>
<dbReference type="Proteomes" id="UP001207918">
    <property type="component" value="Unassembled WGS sequence"/>
</dbReference>
<keyword evidence="2" id="KW-1185">Reference proteome</keyword>
<comment type="caution">
    <text evidence="1">The sequence shown here is derived from an EMBL/GenBank/DDBJ whole genome shotgun (WGS) entry which is preliminary data.</text>
</comment>
<accession>A0ABT3PL84</accession>